<name>A0ABD0NF69_CIRMR</name>
<evidence type="ECO:0000313" key="2">
    <source>
        <dbReference type="EMBL" id="KAL0160669.1"/>
    </source>
</evidence>
<organism evidence="2 3">
    <name type="scientific">Cirrhinus mrigala</name>
    <name type="common">Mrigala</name>
    <dbReference type="NCBI Taxonomy" id="683832"/>
    <lineage>
        <taxon>Eukaryota</taxon>
        <taxon>Metazoa</taxon>
        <taxon>Chordata</taxon>
        <taxon>Craniata</taxon>
        <taxon>Vertebrata</taxon>
        <taxon>Euteleostomi</taxon>
        <taxon>Actinopterygii</taxon>
        <taxon>Neopterygii</taxon>
        <taxon>Teleostei</taxon>
        <taxon>Ostariophysi</taxon>
        <taxon>Cypriniformes</taxon>
        <taxon>Cyprinidae</taxon>
        <taxon>Labeoninae</taxon>
        <taxon>Labeonini</taxon>
        <taxon>Cirrhinus</taxon>
    </lineage>
</organism>
<evidence type="ECO:0008006" key="4">
    <source>
        <dbReference type="Google" id="ProtNLM"/>
    </source>
</evidence>
<comment type="caution">
    <text evidence="2">The sequence shown here is derived from an EMBL/GenBank/DDBJ whole genome shotgun (WGS) entry which is preliminary data.</text>
</comment>
<accession>A0ABD0NF69</accession>
<evidence type="ECO:0000313" key="3">
    <source>
        <dbReference type="Proteomes" id="UP001529510"/>
    </source>
</evidence>
<keyword evidence="3" id="KW-1185">Reference proteome</keyword>
<dbReference type="AlphaFoldDB" id="A0ABD0NF69"/>
<proteinExistence type="predicted"/>
<dbReference type="EMBL" id="JAMKFB020000022">
    <property type="protein sequence ID" value="KAL0160669.1"/>
    <property type="molecule type" value="Genomic_DNA"/>
</dbReference>
<gene>
    <name evidence="2" type="ORF">M9458_044394</name>
</gene>
<protein>
    <recommendedName>
        <fullName evidence="4">Hepatocyte growth factor-regulated tyrosine kinase substrate</fullName>
    </recommendedName>
</protein>
<evidence type="ECO:0000256" key="1">
    <source>
        <dbReference type="SAM" id="MobiDB-lite"/>
    </source>
</evidence>
<feature type="region of interest" description="Disordered" evidence="1">
    <location>
        <begin position="20"/>
        <end position="47"/>
    </location>
</feature>
<sequence>MQVAQYPQYQPVLMQPGYGGQPVQMGPYNGQPYAPGPPPSYQAASSSEYPISQRAYDGGQAMYPMQPPAQPDIESAALQPYLQLK</sequence>
<feature type="non-terminal residue" evidence="2">
    <location>
        <position position="85"/>
    </location>
</feature>
<reference evidence="2 3" key="1">
    <citation type="submission" date="2024-05" db="EMBL/GenBank/DDBJ databases">
        <title>Genome sequencing and assembly of Indian major carp, Cirrhinus mrigala (Hamilton, 1822).</title>
        <authorList>
            <person name="Mohindra V."/>
            <person name="Chowdhury L.M."/>
            <person name="Lal K."/>
            <person name="Jena J.K."/>
        </authorList>
    </citation>
    <scope>NUCLEOTIDE SEQUENCE [LARGE SCALE GENOMIC DNA]</scope>
    <source>
        <strain evidence="2">CM1030</strain>
        <tissue evidence="2">Blood</tissue>
    </source>
</reference>
<dbReference type="Proteomes" id="UP001529510">
    <property type="component" value="Unassembled WGS sequence"/>
</dbReference>